<sequence>MKIRIDITNKRFGKLVAKYPSGKAKNGNTIWHCVCDCGNETDVELQHLKVGSTKSCGSCSRVRYDLTGQQFSRLKVLRVASKKSAAGNTFWVCQCTCGNIIEADGYRLRRGSVRSCGCLRKEKAAYQILANQATLARMGNIDALKDVNGNPIQSIKIGARNTSGVVGVSFDNYTQRWLSRMMVRGNLVLNLSFVEFKDAVASRREAERKYLNRKNKTGN</sequence>
<protein>
    <recommendedName>
        <fullName evidence="2">AP2 domain protein</fullName>
    </recommendedName>
</protein>
<dbReference type="RefSeq" id="WP_029257790.1">
    <property type="nucleotide sequence ID" value="NZ_CP157400.1"/>
</dbReference>
<gene>
    <name evidence="1" type="ORF">BB06_02600</name>
</gene>
<dbReference type="EMBL" id="CP157400">
    <property type="protein sequence ID" value="XBS08867.1"/>
    <property type="molecule type" value="Genomic_DNA"/>
</dbReference>
<name>A0AAU7NMJ9_PEDPE</name>
<evidence type="ECO:0008006" key="2">
    <source>
        <dbReference type="Google" id="ProtNLM"/>
    </source>
</evidence>
<organism evidence="1">
    <name type="scientific">Pediococcus pentosaceus CGMCC 7049</name>
    <dbReference type="NCBI Taxonomy" id="1460385"/>
    <lineage>
        <taxon>Bacteria</taxon>
        <taxon>Bacillati</taxon>
        <taxon>Bacillota</taxon>
        <taxon>Bacilli</taxon>
        <taxon>Lactobacillales</taxon>
        <taxon>Lactobacillaceae</taxon>
        <taxon>Pediococcus</taxon>
    </lineage>
</organism>
<reference evidence="1" key="2">
    <citation type="submission" date="2024-05" db="EMBL/GenBank/DDBJ databases">
        <authorList>
            <person name="Chen H."/>
        </authorList>
    </citation>
    <scope>NUCLEOTIDE SEQUENCE</scope>
    <source>
        <strain evidence="1">CGMCC 7049</strain>
    </source>
</reference>
<dbReference type="AlphaFoldDB" id="A0AAU7NMJ9"/>
<evidence type="ECO:0000313" key="1">
    <source>
        <dbReference type="EMBL" id="XBS08867.1"/>
    </source>
</evidence>
<accession>A0AAU7NMJ9</accession>
<proteinExistence type="predicted"/>
<reference evidence="1" key="1">
    <citation type="submission" date="2014-02" db="EMBL/GenBank/DDBJ databases">
        <authorList>
            <person name="Zhao D."/>
            <person name="Dong X."/>
            <person name="Li Y."/>
            <person name="Lv L."/>
            <person name="Zhao D."/>
            <person name="Gao Y."/>
            <person name="Wang Y."/>
            <person name="Li Y."/>
        </authorList>
    </citation>
    <scope>NUCLEOTIDE SEQUENCE</scope>
    <source>
        <strain evidence="1">CGMCC 7049</strain>
    </source>
</reference>